<dbReference type="InterPro" id="IPR005119">
    <property type="entry name" value="LysR_subst-bd"/>
</dbReference>
<dbReference type="InterPro" id="IPR036388">
    <property type="entry name" value="WH-like_DNA-bd_sf"/>
</dbReference>
<dbReference type="InterPro" id="IPR000847">
    <property type="entry name" value="LysR_HTH_N"/>
</dbReference>
<evidence type="ECO:0000313" key="6">
    <source>
        <dbReference type="EMBL" id="PSW12277.1"/>
    </source>
</evidence>
<dbReference type="InterPro" id="IPR036390">
    <property type="entry name" value="WH_DNA-bd_sf"/>
</dbReference>
<proteinExistence type="inferred from homology"/>
<keyword evidence="3" id="KW-0238">DNA-binding</keyword>
<dbReference type="GO" id="GO:0003677">
    <property type="term" value="F:DNA binding"/>
    <property type="evidence" value="ECO:0007669"/>
    <property type="project" value="UniProtKB-KW"/>
</dbReference>
<comment type="caution">
    <text evidence="6">The sequence shown here is derived from an EMBL/GenBank/DDBJ whole genome shotgun (WGS) entry which is preliminary data.</text>
</comment>
<dbReference type="PROSITE" id="PS50931">
    <property type="entry name" value="HTH_LYSR"/>
    <property type="match status" value="1"/>
</dbReference>
<dbReference type="Gene3D" id="3.40.190.10">
    <property type="entry name" value="Periplasmic binding protein-like II"/>
    <property type="match status" value="2"/>
</dbReference>
<dbReference type="EMBL" id="PYMB01000005">
    <property type="protein sequence ID" value="PSW12277.1"/>
    <property type="molecule type" value="Genomic_DNA"/>
</dbReference>
<evidence type="ECO:0000313" key="7">
    <source>
        <dbReference type="Proteomes" id="UP000241346"/>
    </source>
</evidence>
<dbReference type="SUPFAM" id="SSF53850">
    <property type="entry name" value="Periplasmic binding protein-like II"/>
    <property type="match status" value="1"/>
</dbReference>
<evidence type="ECO:0000256" key="3">
    <source>
        <dbReference type="ARBA" id="ARBA00023125"/>
    </source>
</evidence>
<evidence type="ECO:0000256" key="1">
    <source>
        <dbReference type="ARBA" id="ARBA00009437"/>
    </source>
</evidence>
<comment type="similarity">
    <text evidence="1">Belongs to the LysR transcriptional regulatory family.</text>
</comment>
<dbReference type="OrthoDB" id="5723059at2"/>
<feature type="domain" description="HTH lysR-type" evidence="5">
    <location>
        <begin position="5"/>
        <end position="62"/>
    </location>
</feature>
<dbReference type="RefSeq" id="WP_107298767.1">
    <property type="nucleotide sequence ID" value="NZ_PYMB01000005.1"/>
</dbReference>
<dbReference type="SUPFAM" id="SSF46785">
    <property type="entry name" value="Winged helix' DNA-binding domain"/>
    <property type="match status" value="1"/>
</dbReference>
<accession>A0A2T3NDM7</accession>
<dbReference type="PANTHER" id="PTHR30579">
    <property type="entry name" value="TRANSCRIPTIONAL REGULATOR"/>
    <property type="match status" value="1"/>
</dbReference>
<dbReference type="AlphaFoldDB" id="A0A2T3NDM7"/>
<organism evidence="6 7">
    <name type="scientific">Photobacterium rosenbergii</name>
    <dbReference type="NCBI Taxonomy" id="294936"/>
    <lineage>
        <taxon>Bacteria</taxon>
        <taxon>Pseudomonadati</taxon>
        <taxon>Pseudomonadota</taxon>
        <taxon>Gammaproteobacteria</taxon>
        <taxon>Vibrionales</taxon>
        <taxon>Vibrionaceae</taxon>
        <taxon>Photobacterium</taxon>
    </lineage>
</organism>
<dbReference type="PANTHER" id="PTHR30579:SF7">
    <property type="entry name" value="HTH-TYPE TRANSCRIPTIONAL REGULATOR LRHA-RELATED"/>
    <property type="match status" value="1"/>
</dbReference>
<dbReference type="Gene3D" id="1.10.10.10">
    <property type="entry name" value="Winged helix-like DNA-binding domain superfamily/Winged helix DNA-binding domain"/>
    <property type="match status" value="1"/>
</dbReference>
<protein>
    <submittedName>
        <fullName evidence="6">LysR family transcriptional regulator</fullName>
    </submittedName>
</protein>
<keyword evidence="2" id="KW-0805">Transcription regulation</keyword>
<dbReference type="Pfam" id="PF00126">
    <property type="entry name" value="HTH_1"/>
    <property type="match status" value="1"/>
</dbReference>
<gene>
    <name evidence="6" type="ORF">C9J01_13940</name>
</gene>
<evidence type="ECO:0000256" key="2">
    <source>
        <dbReference type="ARBA" id="ARBA00023015"/>
    </source>
</evidence>
<keyword evidence="4" id="KW-0804">Transcription</keyword>
<dbReference type="GO" id="GO:0003700">
    <property type="term" value="F:DNA-binding transcription factor activity"/>
    <property type="evidence" value="ECO:0007669"/>
    <property type="project" value="InterPro"/>
</dbReference>
<sequence length="295" mass="32562">MDTLLDLELLRTFVAVAETGEIKLAAERVYRSSGAVSMQMKRLQELAGCELLLRSHRGVVLTDAGKVLLSRSQQMLALNSSTLAALSGKDISGQLTFGIPTDYAADFTRHFMPLLRAKMPNLAAKVVCDRSRHLRKKRQAGTVDIAIVAGEPGIKDGMPLWSESVNWVKSPKLSLNTEQPVPIALFDGDCLIRDLTLATLENADIRYEVVFTSPVLDNIAEAVYNGLAISLLPESLHKFGQTQQMLPSEPFHDIFTLNERLTFNLIYTQGQNAHTVETISTCFLHAHQQLQSVST</sequence>
<dbReference type="Proteomes" id="UP000241346">
    <property type="component" value="Unassembled WGS sequence"/>
</dbReference>
<dbReference type="Pfam" id="PF03466">
    <property type="entry name" value="LysR_substrate"/>
    <property type="match status" value="1"/>
</dbReference>
<evidence type="ECO:0000256" key="4">
    <source>
        <dbReference type="ARBA" id="ARBA00023163"/>
    </source>
</evidence>
<reference evidence="6 7" key="1">
    <citation type="submission" date="2018-03" db="EMBL/GenBank/DDBJ databases">
        <title>Whole genome sequencing of Histamine producing bacteria.</title>
        <authorList>
            <person name="Butler K."/>
        </authorList>
    </citation>
    <scope>NUCLEOTIDE SEQUENCE [LARGE SCALE GENOMIC DNA]</scope>
    <source>
        <strain evidence="6 7">DSM 19138</strain>
    </source>
</reference>
<evidence type="ECO:0000259" key="5">
    <source>
        <dbReference type="PROSITE" id="PS50931"/>
    </source>
</evidence>
<name>A0A2T3NDM7_9GAMM</name>
<dbReference type="InterPro" id="IPR050176">
    <property type="entry name" value="LTTR"/>
</dbReference>